<reference evidence="3" key="1">
    <citation type="submission" date="2003-11" db="EMBL/GenBank/DDBJ databases">
        <authorList>
            <person name="Heidelberg J.F."/>
            <person name="Eisen J.A."/>
            <person name="Nelson W.C."/>
            <person name="DeLong E.F."/>
        </authorList>
    </citation>
    <scope>NUCLEOTIDE SEQUENCE</scope>
</reference>
<sequence length="252" mass="26593">MAIYIMTGGASGIGATTRQLLTDQGDTVITLDIRHADILTDLSNDESRDAAIAKVRNDYPQIDGVITSAGVASHFPDASKILTINYFGTRAVIEGLIDTVKPGGRVVAISSNSAPMCSNDALVEAMLDNNATKASELADTSNGHECYAGSKQAVARWMRQVAPDYARRGVSFNAIAPGYIETPMTEAVAKSEAYGSAIQEFVASIPIGRAGQPSDVAQLIRFLLSPDAAFIAGALIYCDGAHDAMMRTEGLF</sequence>
<comment type="similarity">
    <text evidence="1">Belongs to the short-chain dehydrogenases/reductases (SDR) family.</text>
</comment>
<evidence type="ECO:0000256" key="1">
    <source>
        <dbReference type="ARBA" id="ARBA00006484"/>
    </source>
</evidence>
<dbReference type="InterPro" id="IPR036291">
    <property type="entry name" value="NAD(P)-bd_dom_sf"/>
</dbReference>
<dbReference type="EMBL" id="AY458639">
    <property type="protein sequence ID" value="AAR37755.1"/>
    <property type="molecule type" value="Genomic_DNA"/>
</dbReference>
<dbReference type="Pfam" id="PF13561">
    <property type="entry name" value="adh_short_C2"/>
    <property type="match status" value="1"/>
</dbReference>
<evidence type="ECO:0000313" key="3">
    <source>
        <dbReference type="EMBL" id="AAR37755.1"/>
    </source>
</evidence>
<dbReference type="PANTHER" id="PTHR24321:SF8">
    <property type="entry name" value="ESTRADIOL 17-BETA-DEHYDROGENASE 8-RELATED"/>
    <property type="match status" value="1"/>
</dbReference>
<dbReference type="PANTHER" id="PTHR24321">
    <property type="entry name" value="DEHYDROGENASES, SHORT CHAIN"/>
    <property type="match status" value="1"/>
</dbReference>
<proteinExistence type="inferred from homology"/>
<name>Q6SH64_9BACT</name>
<dbReference type="AlphaFoldDB" id="Q6SH64"/>
<dbReference type="InterPro" id="IPR002347">
    <property type="entry name" value="SDR_fam"/>
</dbReference>
<accession>Q6SH64</accession>
<organism evidence="3">
    <name type="scientific">uncultured marine bacterium 442</name>
    <dbReference type="NCBI Taxonomy" id="257392"/>
    <lineage>
        <taxon>Bacteria</taxon>
        <taxon>environmental samples</taxon>
    </lineage>
</organism>
<reference evidence="3" key="2">
    <citation type="submission" date="2003-12" db="EMBL/GenBank/DDBJ databases">
        <title>Monterey Bay Coastal Ocean Microbial Observatory environmental clone sequencing.</title>
        <authorList>
            <person name="DeLong E.F."/>
        </authorList>
    </citation>
    <scope>NUCLEOTIDE SEQUENCE</scope>
</reference>
<dbReference type="PRINTS" id="PR00081">
    <property type="entry name" value="GDHRDH"/>
</dbReference>
<dbReference type="GO" id="GO:0016491">
    <property type="term" value="F:oxidoreductase activity"/>
    <property type="evidence" value="ECO:0007669"/>
    <property type="project" value="UniProtKB-KW"/>
</dbReference>
<dbReference type="PROSITE" id="PS00061">
    <property type="entry name" value="ADH_SHORT"/>
    <property type="match status" value="1"/>
</dbReference>
<protein>
    <submittedName>
        <fullName evidence="3">3-alpha-hydroxysteroid dehydrogenase, putative</fullName>
    </submittedName>
</protein>
<evidence type="ECO:0000256" key="2">
    <source>
        <dbReference type="ARBA" id="ARBA00023002"/>
    </source>
</evidence>
<dbReference type="InterPro" id="IPR020904">
    <property type="entry name" value="Sc_DH/Rdtase_CS"/>
</dbReference>
<dbReference type="Gene3D" id="3.40.50.720">
    <property type="entry name" value="NAD(P)-binding Rossmann-like Domain"/>
    <property type="match status" value="1"/>
</dbReference>
<keyword evidence="2" id="KW-0560">Oxidoreductase</keyword>
<dbReference type="SUPFAM" id="SSF51735">
    <property type="entry name" value="NAD(P)-binding Rossmann-fold domains"/>
    <property type="match status" value="1"/>
</dbReference>
<gene>
    <name evidence="3" type="ORF">MBMO_EBAC000-63A02.33</name>
</gene>